<name>G4U1D2_SERID</name>
<organism evidence="2 3">
    <name type="scientific">Serendipita indica (strain DSM 11827)</name>
    <name type="common">Root endophyte fungus</name>
    <name type="synonym">Piriformospora indica</name>
    <dbReference type="NCBI Taxonomy" id="1109443"/>
    <lineage>
        <taxon>Eukaryota</taxon>
        <taxon>Fungi</taxon>
        <taxon>Dikarya</taxon>
        <taxon>Basidiomycota</taxon>
        <taxon>Agaricomycotina</taxon>
        <taxon>Agaricomycetes</taxon>
        <taxon>Sebacinales</taxon>
        <taxon>Serendipitaceae</taxon>
        <taxon>Serendipita</taxon>
    </lineage>
</organism>
<evidence type="ECO:0000313" key="3">
    <source>
        <dbReference type="Proteomes" id="UP000007148"/>
    </source>
</evidence>
<protein>
    <submittedName>
        <fullName evidence="2">Uncharacterized protein</fullName>
    </submittedName>
</protein>
<dbReference type="AlphaFoldDB" id="G4U1D2"/>
<comment type="caution">
    <text evidence="2">The sequence shown here is derived from an EMBL/GenBank/DDBJ whole genome shotgun (WGS) entry which is preliminary data.</text>
</comment>
<evidence type="ECO:0000256" key="1">
    <source>
        <dbReference type="SAM" id="MobiDB-lite"/>
    </source>
</evidence>
<dbReference type="OrthoDB" id="70376at2759"/>
<gene>
    <name evidence="2" type="ORF">PIIN_11352</name>
</gene>
<feature type="non-terminal residue" evidence="2">
    <location>
        <position position="1"/>
    </location>
</feature>
<evidence type="ECO:0000313" key="2">
    <source>
        <dbReference type="EMBL" id="CCA77375.1"/>
    </source>
</evidence>
<dbReference type="Proteomes" id="UP000007148">
    <property type="component" value="Unassembled WGS sequence"/>
</dbReference>
<sequence length="42" mass="4763">MQYPASNAPLYNENSGRLKRKRSPRELRGVSLMGDELVLSQT</sequence>
<feature type="region of interest" description="Disordered" evidence="1">
    <location>
        <begin position="1"/>
        <end position="27"/>
    </location>
</feature>
<dbReference type="InParanoid" id="G4U1D2"/>
<reference evidence="2 3" key="1">
    <citation type="journal article" date="2011" name="PLoS Pathog.">
        <title>Endophytic Life Strategies Decoded by Genome and Transcriptome Analyses of the Mutualistic Root Symbiont Piriformospora indica.</title>
        <authorList>
            <person name="Zuccaro A."/>
            <person name="Lahrmann U."/>
            <person name="Guldener U."/>
            <person name="Langen G."/>
            <person name="Pfiffi S."/>
            <person name="Biedenkopf D."/>
            <person name="Wong P."/>
            <person name="Samans B."/>
            <person name="Grimm C."/>
            <person name="Basiewicz M."/>
            <person name="Murat C."/>
            <person name="Martin F."/>
            <person name="Kogel K.H."/>
        </authorList>
    </citation>
    <scope>NUCLEOTIDE SEQUENCE [LARGE SCALE GENOMIC DNA]</scope>
    <source>
        <strain evidence="2 3">DSM 11827</strain>
    </source>
</reference>
<dbReference type="HOGENOM" id="CLU_3260764_0_0_1"/>
<keyword evidence="3" id="KW-1185">Reference proteome</keyword>
<dbReference type="EMBL" id="CAFZ01001537">
    <property type="protein sequence ID" value="CCA77375.1"/>
    <property type="molecule type" value="Genomic_DNA"/>
</dbReference>
<proteinExistence type="predicted"/>
<accession>G4U1D2</accession>